<gene>
    <name evidence="3" type="ORF">Tel_08925</name>
</gene>
<keyword evidence="4" id="KW-1185">Reference proteome</keyword>
<dbReference type="KEGG" id="tee:Tel_08925"/>
<keyword evidence="2" id="KW-1133">Transmembrane helix</keyword>
<organism evidence="3 4">
    <name type="scientific">Candidatus Tenderia electrophaga</name>
    <dbReference type="NCBI Taxonomy" id="1748243"/>
    <lineage>
        <taxon>Bacteria</taxon>
        <taxon>Pseudomonadati</taxon>
        <taxon>Pseudomonadota</taxon>
        <taxon>Gammaproteobacteria</taxon>
        <taxon>Candidatus Tenderiales</taxon>
        <taxon>Candidatus Tenderiaceae</taxon>
        <taxon>Candidatus Tenderia</taxon>
    </lineage>
</organism>
<evidence type="ECO:0000256" key="2">
    <source>
        <dbReference type="SAM" id="Phobius"/>
    </source>
</evidence>
<dbReference type="EMBL" id="CP013099">
    <property type="protein sequence ID" value="ALP53267.1"/>
    <property type="molecule type" value="Genomic_DNA"/>
</dbReference>
<reference evidence="3" key="1">
    <citation type="submission" date="2015-10" db="EMBL/GenBank/DDBJ databases">
        <title>Description of Candidatus Tenderia electrophaga gen. nov, sp. nov., an Uncultivated Electroautotroph from a Biocathode Enrichment.</title>
        <authorList>
            <person name="Eddie B.J."/>
            <person name="Malanoski A.P."/>
            <person name="Wang Z."/>
            <person name="Hall R.J."/>
            <person name="Oh S.D."/>
            <person name="Heiner C."/>
            <person name="Lin B."/>
            <person name="Strycharz-Glaven S.M."/>
        </authorList>
    </citation>
    <scope>NUCLEOTIDE SEQUENCE [LARGE SCALE GENOMIC DNA]</scope>
    <source>
        <strain evidence="3">NRL1</strain>
    </source>
</reference>
<name>A0A0S2TDR2_9GAMM</name>
<evidence type="ECO:0000313" key="3">
    <source>
        <dbReference type="EMBL" id="ALP53267.1"/>
    </source>
</evidence>
<dbReference type="Proteomes" id="UP000055136">
    <property type="component" value="Chromosome"/>
</dbReference>
<protein>
    <submittedName>
        <fullName evidence="3">Uncharacterized protein</fullName>
    </submittedName>
</protein>
<evidence type="ECO:0000313" key="4">
    <source>
        <dbReference type="Proteomes" id="UP000055136"/>
    </source>
</evidence>
<feature type="transmembrane region" description="Helical" evidence="2">
    <location>
        <begin position="47"/>
        <end position="67"/>
    </location>
</feature>
<feature type="region of interest" description="Disordered" evidence="1">
    <location>
        <begin position="1"/>
        <end position="24"/>
    </location>
</feature>
<keyword evidence="2" id="KW-0812">Transmembrane</keyword>
<keyword evidence="2" id="KW-0472">Membrane</keyword>
<dbReference type="AlphaFoldDB" id="A0A0S2TDR2"/>
<evidence type="ECO:0000256" key="1">
    <source>
        <dbReference type="SAM" id="MobiDB-lite"/>
    </source>
</evidence>
<accession>A0A0S2TDR2</accession>
<proteinExistence type="predicted"/>
<sequence length="72" mass="8356">MTQQGKAREDQSVDRRFQDAEKRTEAKQAYIYKDSGLVENHGYVPRWLILVAVGLLIWGAYYLYAYWQSPGG</sequence>